<comment type="subcellular location">
    <subcellularLocation>
        <location evidence="6">Cytoplasm</location>
    </subcellularLocation>
</comment>
<evidence type="ECO:0000313" key="7">
    <source>
        <dbReference type="EMBL" id="KPQ44110.1"/>
    </source>
</evidence>
<dbReference type="EMBL" id="LKCM01000107">
    <property type="protein sequence ID" value="KPQ44110.1"/>
    <property type="molecule type" value="Genomic_DNA"/>
</dbReference>
<dbReference type="GO" id="GO:0005737">
    <property type="term" value="C:cytoplasm"/>
    <property type="evidence" value="ECO:0007669"/>
    <property type="project" value="UniProtKB-SubCell"/>
</dbReference>
<evidence type="ECO:0000256" key="6">
    <source>
        <dbReference type="HAMAP-Rule" id="MF_00756"/>
    </source>
</evidence>
<evidence type="ECO:0000256" key="5">
    <source>
        <dbReference type="ARBA" id="ARBA00022801"/>
    </source>
</evidence>
<dbReference type="InterPro" id="IPR002738">
    <property type="entry name" value="RNase_P_p30"/>
</dbReference>
<dbReference type="Proteomes" id="UP000050360">
    <property type="component" value="Unassembled WGS sequence"/>
</dbReference>
<comment type="similarity">
    <text evidence="6">Belongs to the eukaryotic/archaeal RNase P protein component 3 family.</text>
</comment>
<dbReference type="Gene3D" id="3.20.20.140">
    <property type="entry name" value="Metal-dependent hydrolases"/>
    <property type="match status" value="1"/>
</dbReference>
<comment type="caution">
    <text evidence="7">The sequence shown here is derived from an EMBL/GenBank/DDBJ whole genome shotgun (WGS) entry which is preliminary data.</text>
</comment>
<dbReference type="HAMAP" id="MF_00756">
    <property type="entry name" value="RNase_P_3"/>
    <property type="match status" value="1"/>
</dbReference>
<name>A0A0P8A7L2_9EURY</name>
<dbReference type="InterPro" id="IPR023539">
    <property type="entry name" value="RNase_P_comp-3_arc"/>
</dbReference>
<keyword evidence="1 6" id="KW-0963">Cytoplasm</keyword>
<comment type="function">
    <text evidence="6">Part of ribonuclease P, a protein complex that generates mature tRNA molecules by cleaving their 5'-ends.</text>
</comment>
<evidence type="ECO:0000256" key="2">
    <source>
        <dbReference type="ARBA" id="ARBA00022694"/>
    </source>
</evidence>
<accession>A0A0P8A7L2</accession>
<keyword evidence="4 6" id="KW-0255">Endonuclease</keyword>
<reference evidence="7 8" key="1">
    <citation type="submission" date="2015-09" db="EMBL/GenBank/DDBJ databases">
        <title>A metagenomics-based metabolic model of nitrate-dependent anaerobic oxidation of methane by Methanoperedens-like archaea.</title>
        <authorList>
            <person name="Arshad A."/>
            <person name="Speth D.R."/>
            <person name="De Graaf R.M."/>
            <person name="Op Den Camp H.J."/>
            <person name="Jetten M.S."/>
            <person name="Welte C.U."/>
        </authorList>
    </citation>
    <scope>NUCLEOTIDE SEQUENCE [LARGE SCALE GENOMIC DNA]</scope>
</reference>
<comment type="catalytic activity">
    <reaction evidence="6">
        <text>Endonucleolytic cleavage of RNA, removing 5'-extranucleotides from tRNA precursor.</text>
        <dbReference type="EC" id="3.1.26.5"/>
    </reaction>
</comment>
<proteinExistence type="inferred from homology"/>
<gene>
    <name evidence="6" type="primary">rnp3</name>
    <name evidence="7" type="ORF">MPEBLZ_01306</name>
</gene>
<dbReference type="InterPro" id="IPR016195">
    <property type="entry name" value="Pol/histidinol_Pase-like"/>
</dbReference>
<protein>
    <recommendedName>
        <fullName evidence="6">Ribonuclease P protein component 3</fullName>
        <shortName evidence="6">RNase P component 3</shortName>
        <ecNumber evidence="6">3.1.26.5</ecNumber>
    </recommendedName>
    <alternativeName>
        <fullName evidence="6">Rpp30</fullName>
    </alternativeName>
</protein>
<keyword evidence="3 6" id="KW-0540">Nuclease</keyword>
<organism evidence="7 8">
    <name type="scientific">Candidatus Methanoperedens nitratireducens</name>
    <dbReference type="NCBI Taxonomy" id="1392998"/>
    <lineage>
        <taxon>Archaea</taxon>
        <taxon>Methanobacteriati</taxon>
        <taxon>Methanobacteriota</taxon>
        <taxon>Stenosarchaea group</taxon>
        <taxon>Methanomicrobia</taxon>
        <taxon>Methanosarcinales</taxon>
        <taxon>ANME-2 cluster</taxon>
        <taxon>Candidatus Methanoperedentaceae</taxon>
        <taxon>Candidatus Methanoperedens</taxon>
    </lineage>
</organism>
<dbReference type="SUPFAM" id="SSF89550">
    <property type="entry name" value="PHP domain-like"/>
    <property type="match status" value="1"/>
</dbReference>
<dbReference type="GO" id="GO:0001682">
    <property type="term" value="P:tRNA 5'-leader removal"/>
    <property type="evidence" value="ECO:0007669"/>
    <property type="project" value="UniProtKB-UniRule"/>
</dbReference>
<keyword evidence="2 6" id="KW-0819">tRNA processing</keyword>
<dbReference type="AlphaFoldDB" id="A0A0P8A7L2"/>
<evidence type="ECO:0000256" key="3">
    <source>
        <dbReference type="ARBA" id="ARBA00022722"/>
    </source>
</evidence>
<dbReference type="GO" id="GO:0030677">
    <property type="term" value="C:ribonuclease P complex"/>
    <property type="evidence" value="ECO:0007669"/>
    <property type="project" value="UniProtKB-UniRule"/>
</dbReference>
<dbReference type="EC" id="3.1.26.5" evidence="6"/>
<comment type="subunit">
    <text evidence="6">Consists of a catalytic RNA component and at least 4-5 protein subunits.</text>
</comment>
<evidence type="ECO:0000256" key="4">
    <source>
        <dbReference type="ARBA" id="ARBA00022759"/>
    </source>
</evidence>
<sequence length="217" mass="24300">MSQFDSKFYDFFTHPDSLEPMAALAKKYGYSGIVVTNLKANEGIILPDDFSIYKGVEIQAKPSRVREEIKKHRDSNLISTVRGGEEDINRAAVESEGLDILLQPSEFNNVLAKAASDNSIAIGFNLGLLIRLRGDARVRELKNMRIILKHARKYKLKMILTGDSGSIYDLRSPREMVALSSLFGMTPFEAIDSMSATPESILRRKSPDYIKEGIEII</sequence>
<dbReference type="GO" id="GO:0004526">
    <property type="term" value="F:ribonuclease P activity"/>
    <property type="evidence" value="ECO:0007669"/>
    <property type="project" value="UniProtKB-UniRule"/>
</dbReference>
<evidence type="ECO:0000313" key="8">
    <source>
        <dbReference type="Proteomes" id="UP000050360"/>
    </source>
</evidence>
<dbReference type="Pfam" id="PF01876">
    <property type="entry name" value="RNase_P_p30"/>
    <property type="match status" value="1"/>
</dbReference>
<keyword evidence="5 6" id="KW-0378">Hydrolase</keyword>
<evidence type="ECO:0000256" key="1">
    <source>
        <dbReference type="ARBA" id="ARBA00022490"/>
    </source>
</evidence>